<dbReference type="Proteomes" id="UP000019487">
    <property type="component" value="Unassembled WGS sequence"/>
</dbReference>
<feature type="transmembrane region" description="Helical" evidence="7">
    <location>
        <begin position="360"/>
        <end position="376"/>
    </location>
</feature>
<dbReference type="GO" id="GO:0016020">
    <property type="term" value="C:membrane"/>
    <property type="evidence" value="ECO:0007669"/>
    <property type="project" value="UniProtKB-SubCell"/>
</dbReference>
<feature type="compositionally biased region" description="Low complexity" evidence="6">
    <location>
        <begin position="48"/>
        <end position="59"/>
    </location>
</feature>
<dbReference type="GO" id="GO:0012505">
    <property type="term" value="C:endomembrane system"/>
    <property type="evidence" value="ECO:0007669"/>
    <property type="project" value="TreeGrafter"/>
</dbReference>
<protein>
    <recommendedName>
        <fullName evidence="10">Cleft lip and palate transmembrane protein 1</fullName>
    </recommendedName>
</protein>
<evidence type="ECO:0000256" key="1">
    <source>
        <dbReference type="ARBA" id="ARBA00004141"/>
    </source>
</evidence>
<dbReference type="EMBL" id="AYSA01000526">
    <property type="protein sequence ID" value="ESZ91225.1"/>
    <property type="molecule type" value="Genomic_DNA"/>
</dbReference>
<evidence type="ECO:0000256" key="2">
    <source>
        <dbReference type="ARBA" id="ARBA00009310"/>
    </source>
</evidence>
<feature type="transmembrane region" description="Helical" evidence="7">
    <location>
        <begin position="397"/>
        <end position="417"/>
    </location>
</feature>
<comment type="similarity">
    <text evidence="2">Belongs to the CLPTM1 family.</text>
</comment>
<dbReference type="InterPro" id="IPR008429">
    <property type="entry name" value="CLPTM1"/>
</dbReference>
<feature type="transmembrane region" description="Helical" evidence="7">
    <location>
        <begin position="512"/>
        <end position="538"/>
    </location>
</feature>
<evidence type="ECO:0000256" key="7">
    <source>
        <dbReference type="SAM" id="Phobius"/>
    </source>
</evidence>
<evidence type="ECO:0000256" key="4">
    <source>
        <dbReference type="ARBA" id="ARBA00022989"/>
    </source>
</evidence>
<dbReference type="AlphaFoldDB" id="W9C9H8"/>
<dbReference type="Pfam" id="PF05602">
    <property type="entry name" value="CLPTM1"/>
    <property type="match status" value="1"/>
</dbReference>
<feature type="transmembrane region" description="Helical" evidence="7">
    <location>
        <begin position="423"/>
        <end position="440"/>
    </location>
</feature>
<dbReference type="STRING" id="1432307.W9C9H8"/>
<keyword evidence="9" id="KW-1185">Reference proteome</keyword>
<feature type="transmembrane region" description="Helical" evidence="7">
    <location>
        <begin position="487"/>
        <end position="506"/>
    </location>
</feature>
<evidence type="ECO:0000313" key="8">
    <source>
        <dbReference type="EMBL" id="ESZ91225.1"/>
    </source>
</evidence>
<gene>
    <name evidence="8" type="ORF">SBOR_8399</name>
</gene>
<comment type="subcellular location">
    <subcellularLocation>
        <location evidence="1">Membrane</location>
        <topology evidence="1">Multi-pass membrane protein</topology>
    </subcellularLocation>
</comment>
<dbReference type="PANTHER" id="PTHR21347">
    <property type="entry name" value="CLEFT LIP AND PALATE ASSOCIATED TRANSMEMBRANE PROTEIN-RELATED"/>
    <property type="match status" value="1"/>
</dbReference>
<dbReference type="HOGENOM" id="CLU_019907_2_0_1"/>
<evidence type="ECO:0000256" key="6">
    <source>
        <dbReference type="SAM" id="MobiDB-lite"/>
    </source>
</evidence>
<dbReference type="PANTHER" id="PTHR21347:SF0">
    <property type="entry name" value="LIPID SCRAMBLASE CLPTM1L"/>
    <property type="match status" value="1"/>
</dbReference>
<evidence type="ECO:0000256" key="3">
    <source>
        <dbReference type="ARBA" id="ARBA00022692"/>
    </source>
</evidence>
<evidence type="ECO:0000313" key="9">
    <source>
        <dbReference type="Proteomes" id="UP000019487"/>
    </source>
</evidence>
<name>W9C9H8_SCLBF</name>
<keyword evidence="4 7" id="KW-1133">Transmembrane helix</keyword>
<dbReference type="OrthoDB" id="378564at2759"/>
<reference evidence="8 9" key="1">
    <citation type="journal article" date="2014" name="Genome Announc.">
        <title>Draft genome sequence of Sclerotinia borealis, a psychrophilic plant pathogenic fungus.</title>
        <authorList>
            <person name="Mardanov A.V."/>
            <person name="Beletsky A.V."/>
            <person name="Kadnikov V.V."/>
            <person name="Ignatov A.N."/>
            <person name="Ravin N.V."/>
        </authorList>
    </citation>
    <scope>NUCLEOTIDE SEQUENCE [LARGE SCALE GENOMIC DNA]</scope>
    <source>
        <strain evidence="9">F-4157</strain>
    </source>
</reference>
<keyword evidence="5 7" id="KW-0472">Membrane</keyword>
<feature type="region of interest" description="Disordered" evidence="6">
    <location>
        <begin position="48"/>
        <end position="76"/>
    </location>
</feature>
<sequence>MSSEAGPPTAGAQAKEGGMSPMIKSAVQGIAIFVGMQFLMKQITGNTGSTTTTTTDTSGAVLNVPANNGEIPPYHARPDRLDEGAVWSPIPQRIAPMWPTDSSLDITIVVSPTFVAEPTAKVPRERVVLVETGFVFGDYNQHRSIDASFDVPSEVQNNGTLWGHFYIGLSGSKLDPATPGYDPTRAFHFVHPLTQYITQKKIRKTKNLLSAAQESDESEEIPTGPVIKSHYHPNFTMSFIPDSGVMDFPSLHPAARQYVHLEASGSRDGTGLNGWYYPLLFVNTFWQLKTHMTVLNSTVTRLPIHIDLQNFANWKFTLMASMDEGAKQTARNAAQGQAPPGGGDGTEFEMIKEVLLDTNIYLLATTVIVSIFHMIFEMMAFKSDISHYRNKKNNVGISVRSILANVFMQGVIFLYLLDNNENTSWMILFTQGMGIVLEFWKITTVVNVRIRDAPNSIIPYRIAFEDKHVLSETEEKTKEYDAVAFKYMYMIAVPLLVAYGAYSLKYESHKSWYSFVIATLVGSVYAYGFLMMVPSLYINYRLKSVAHMAGRAMTYKFLNTFIDDLFAFTIKMPTLHRLATLRDDVIFFVYLYQSWKYKVDYTRVNEFGQGGDEEKIANQPLKSISGADASVKVGIEGAKVADNNVDELIGKATGSSNKGGATKRNLMHSIVVIRDPYRNYRFTQTSRTSKTSQTQCINPNFTEVSVHMGKTRASSFRQVHDIRAWGLNIFRGI</sequence>
<accession>W9C9H8</accession>
<evidence type="ECO:0008006" key="10">
    <source>
        <dbReference type="Google" id="ProtNLM"/>
    </source>
</evidence>
<organism evidence="8 9">
    <name type="scientific">Sclerotinia borealis (strain F-4128)</name>
    <dbReference type="NCBI Taxonomy" id="1432307"/>
    <lineage>
        <taxon>Eukaryota</taxon>
        <taxon>Fungi</taxon>
        <taxon>Dikarya</taxon>
        <taxon>Ascomycota</taxon>
        <taxon>Pezizomycotina</taxon>
        <taxon>Leotiomycetes</taxon>
        <taxon>Helotiales</taxon>
        <taxon>Sclerotiniaceae</taxon>
        <taxon>Sclerotinia</taxon>
    </lineage>
</organism>
<keyword evidence="3 7" id="KW-0812">Transmembrane</keyword>
<comment type="caution">
    <text evidence="8">The sequence shown here is derived from an EMBL/GenBank/DDBJ whole genome shotgun (WGS) entry which is preliminary data.</text>
</comment>
<proteinExistence type="inferred from homology"/>
<evidence type="ECO:0000256" key="5">
    <source>
        <dbReference type="ARBA" id="ARBA00023136"/>
    </source>
</evidence>